<comment type="caution">
    <text evidence="2">The sequence shown here is derived from an EMBL/GenBank/DDBJ whole genome shotgun (WGS) entry which is preliminary data.</text>
</comment>
<evidence type="ECO:0000259" key="1">
    <source>
        <dbReference type="Pfam" id="PF13456"/>
    </source>
</evidence>
<evidence type="ECO:0000313" key="2">
    <source>
        <dbReference type="EMBL" id="KAL2492075.1"/>
    </source>
</evidence>
<dbReference type="Proteomes" id="UP001604336">
    <property type="component" value="Unassembled WGS sequence"/>
</dbReference>
<proteinExistence type="predicted"/>
<dbReference type="InterPro" id="IPR053151">
    <property type="entry name" value="RNase_H-like"/>
</dbReference>
<sequence>MINVMDDVVGDDDEMLVNIDGCVKDEFASGGGIIRDSSVQCARAFFSSFSSYSKCPILETELQAILDCIILAQRFVLSDLWIESNSTLAIHCITRGGGLWSIQATLRHIGHLLTFDRVLFLIFIARRTKWLTYLLQKVGIVIVISSTTLRTYCDVTAS</sequence>
<accession>A0ABD1RUH1</accession>
<dbReference type="InterPro" id="IPR002156">
    <property type="entry name" value="RNaseH_domain"/>
</dbReference>
<name>A0ABD1RUH1_9LAMI</name>
<dbReference type="PANTHER" id="PTHR47723:SF19">
    <property type="entry name" value="POLYNUCLEOTIDYL TRANSFERASE, RIBONUCLEASE H-LIKE SUPERFAMILY PROTEIN"/>
    <property type="match status" value="1"/>
</dbReference>
<protein>
    <recommendedName>
        <fullName evidence="1">RNase H type-1 domain-containing protein</fullName>
    </recommendedName>
</protein>
<dbReference type="PANTHER" id="PTHR47723">
    <property type="entry name" value="OS05G0353850 PROTEIN"/>
    <property type="match status" value="1"/>
</dbReference>
<dbReference type="AlphaFoldDB" id="A0ABD1RUH1"/>
<dbReference type="Pfam" id="PF13456">
    <property type="entry name" value="RVT_3"/>
    <property type="match status" value="1"/>
</dbReference>
<reference evidence="3" key="1">
    <citation type="submission" date="2024-07" db="EMBL/GenBank/DDBJ databases">
        <title>Two chromosome-level genome assemblies of Korean endemic species Abeliophyllum distichum and Forsythia ovata (Oleaceae).</title>
        <authorList>
            <person name="Jang H."/>
        </authorList>
    </citation>
    <scope>NUCLEOTIDE SEQUENCE [LARGE SCALE GENOMIC DNA]</scope>
</reference>
<feature type="domain" description="RNase H type-1" evidence="1">
    <location>
        <begin position="18"/>
        <end position="126"/>
    </location>
</feature>
<dbReference type="CDD" id="cd06222">
    <property type="entry name" value="RNase_H_like"/>
    <property type="match status" value="1"/>
</dbReference>
<evidence type="ECO:0000313" key="3">
    <source>
        <dbReference type="Proteomes" id="UP001604336"/>
    </source>
</evidence>
<dbReference type="InterPro" id="IPR044730">
    <property type="entry name" value="RNase_H-like_dom_plant"/>
</dbReference>
<dbReference type="EMBL" id="JBFOLK010000008">
    <property type="protein sequence ID" value="KAL2492075.1"/>
    <property type="molecule type" value="Genomic_DNA"/>
</dbReference>
<keyword evidence="3" id="KW-1185">Reference proteome</keyword>
<organism evidence="2 3">
    <name type="scientific">Abeliophyllum distichum</name>
    <dbReference type="NCBI Taxonomy" id="126358"/>
    <lineage>
        <taxon>Eukaryota</taxon>
        <taxon>Viridiplantae</taxon>
        <taxon>Streptophyta</taxon>
        <taxon>Embryophyta</taxon>
        <taxon>Tracheophyta</taxon>
        <taxon>Spermatophyta</taxon>
        <taxon>Magnoliopsida</taxon>
        <taxon>eudicotyledons</taxon>
        <taxon>Gunneridae</taxon>
        <taxon>Pentapetalae</taxon>
        <taxon>asterids</taxon>
        <taxon>lamiids</taxon>
        <taxon>Lamiales</taxon>
        <taxon>Oleaceae</taxon>
        <taxon>Forsythieae</taxon>
        <taxon>Abeliophyllum</taxon>
    </lineage>
</organism>
<gene>
    <name evidence="2" type="ORF">Adt_27703</name>
</gene>